<dbReference type="AlphaFoldDB" id="A0A399CUU9"/>
<dbReference type="InterPro" id="IPR036278">
    <property type="entry name" value="Sialidase_sf"/>
</dbReference>
<evidence type="ECO:0000313" key="1">
    <source>
        <dbReference type="EMBL" id="RIH63063.1"/>
    </source>
</evidence>
<dbReference type="OrthoDB" id="833750at2"/>
<dbReference type="Proteomes" id="UP000266441">
    <property type="component" value="Unassembled WGS sequence"/>
</dbReference>
<dbReference type="RefSeq" id="WP_119352024.1">
    <property type="nucleotide sequence ID" value="NZ_QWET01000027.1"/>
</dbReference>
<evidence type="ECO:0000313" key="2">
    <source>
        <dbReference type="Proteomes" id="UP000266441"/>
    </source>
</evidence>
<organism evidence="1 2">
    <name type="scientific">Mariniphaga sediminis</name>
    <dbReference type="NCBI Taxonomy" id="1628158"/>
    <lineage>
        <taxon>Bacteria</taxon>
        <taxon>Pseudomonadati</taxon>
        <taxon>Bacteroidota</taxon>
        <taxon>Bacteroidia</taxon>
        <taxon>Marinilabiliales</taxon>
        <taxon>Prolixibacteraceae</taxon>
        <taxon>Mariniphaga</taxon>
    </lineage>
</organism>
<dbReference type="EMBL" id="QWET01000027">
    <property type="protein sequence ID" value="RIH63063.1"/>
    <property type="molecule type" value="Genomic_DNA"/>
</dbReference>
<protein>
    <submittedName>
        <fullName evidence="1">Exo-alpha-sialidase</fullName>
    </submittedName>
</protein>
<name>A0A399CUU9_9BACT</name>
<accession>A0A399CUU9</accession>
<reference evidence="1 2" key="1">
    <citation type="journal article" date="2015" name="Int. J. Syst. Evol. Microbiol.">
        <title>Mariniphaga sediminis sp. nov., isolated from coastal sediment.</title>
        <authorList>
            <person name="Wang F.Q."/>
            <person name="Shen Q.Y."/>
            <person name="Chen G.J."/>
            <person name="Du Z.J."/>
        </authorList>
    </citation>
    <scope>NUCLEOTIDE SEQUENCE [LARGE SCALE GENOMIC DNA]</scope>
    <source>
        <strain evidence="1 2">SY21</strain>
    </source>
</reference>
<dbReference type="SUPFAM" id="SSF50939">
    <property type="entry name" value="Sialidases"/>
    <property type="match status" value="1"/>
</dbReference>
<sequence length="426" mass="48585">MKNYHNKKDLKNFGRRDFLKRSLISGISVCCLPVRGYSFLSENQKTDFRLSLDTPTRHFDEKRRSWVHPRAGIVPGAGKDGLPRVVMTMNLISGSDVFNTIYGLETDDLGKTWTSPEEIIPLAPHYEEIKGVKRPVVVSDFWPRWHKKTKVLLGTGHTVIYAPDWKFVSGPRPRHTSYAIYDQGTNAWLPWQKLEMPDPERFYDCGAGSTQRYDEEDGSILLPVYFRLPGAGRISTVTISRCKFDGDKLQWVEHGNELSTDVPRGFGEPSITFFQGWYFLTIRNDEKGYVAKSADGLHFDEPIPWTFDDGTDLGNYNTQQHWVTHSDGLFLVYTRRGANNDHVTRHRAPLFMAQVDPDKLCVIRETECILVPERGATLGNFGVTDVSEQETWVTAAEVMLHPGVEKYGSDGSVFVARIHWEKPNRL</sequence>
<comment type="caution">
    <text evidence="1">The sequence shown here is derived from an EMBL/GenBank/DDBJ whole genome shotgun (WGS) entry which is preliminary data.</text>
</comment>
<gene>
    <name evidence="1" type="ORF">D1164_21780</name>
</gene>
<proteinExistence type="predicted"/>
<keyword evidence="2" id="KW-1185">Reference proteome</keyword>